<organism evidence="1 2">
    <name type="scientific">Helicobacter bilis</name>
    <dbReference type="NCBI Taxonomy" id="37372"/>
    <lineage>
        <taxon>Bacteria</taxon>
        <taxon>Pseudomonadati</taxon>
        <taxon>Campylobacterota</taxon>
        <taxon>Epsilonproteobacteria</taxon>
        <taxon>Campylobacterales</taxon>
        <taxon>Helicobacteraceae</taxon>
        <taxon>Helicobacter</taxon>
    </lineage>
</organism>
<reference evidence="1 2" key="1">
    <citation type="submission" date="2017-02" db="EMBL/GenBank/DDBJ databases">
        <title>Whole genome sequencing of Helicobacter bilis strain AAQJH.</title>
        <authorList>
            <person name="Conlan S."/>
            <person name="Thomas P.J."/>
            <person name="Mullikin J."/>
            <person name="Palmore T.N."/>
            <person name="Frank K.M."/>
            <person name="Segre J.A."/>
        </authorList>
    </citation>
    <scope>NUCLEOTIDE SEQUENCE [LARGE SCALE GENOMIC DNA]</scope>
    <source>
        <strain evidence="1 2">AAQJH</strain>
    </source>
</reference>
<name>A0A1Q2LFY9_9HELI</name>
<proteinExistence type="predicted"/>
<dbReference type="KEGG" id="hbl:XJ32_03650"/>
<sequence>MENKFLKVSKRLGAVVLGATLLCVNMQGATLKEIEAQKKAEEAKQAQQTLKDNQVVIVYDKNVIAELANDIPDDKKKMLKQAIYYANIAKGEYSKAEWGHMIDSYGCDWFLIQYIIEPYKDIEWTKHDREKLLNGKLNMGYFGGKYGFVDSCILETTYMTAGSYINTHSKKYYGNFPGFSQTNLNNKKALAKWLNDVFYPYIDKLEISDHNAESNYIIVKDNLKKIKEAMVIQ</sequence>
<accession>A0A1Q2LFY9</accession>
<gene>
    <name evidence="1" type="ORF">XJ32_03650</name>
</gene>
<dbReference type="Proteomes" id="UP000188298">
    <property type="component" value="Chromosome"/>
</dbReference>
<dbReference type="EMBL" id="CP019645">
    <property type="protein sequence ID" value="AQQ59333.1"/>
    <property type="molecule type" value="Genomic_DNA"/>
</dbReference>
<protein>
    <submittedName>
        <fullName evidence="1">Uncharacterized protein</fullName>
    </submittedName>
</protein>
<dbReference type="AlphaFoldDB" id="A0A1Q2LFY9"/>
<evidence type="ECO:0000313" key="1">
    <source>
        <dbReference type="EMBL" id="AQQ59333.1"/>
    </source>
</evidence>
<evidence type="ECO:0000313" key="2">
    <source>
        <dbReference type="Proteomes" id="UP000188298"/>
    </source>
</evidence>
<dbReference type="RefSeq" id="WP_077388387.1">
    <property type="nucleotide sequence ID" value="NZ_CP019645.1"/>
</dbReference>